<evidence type="ECO:0000313" key="1">
    <source>
        <dbReference type="EMBL" id="CAG8435907.1"/>
    </source>
</evidence>
<proteinExistence type="predicted"/>
<gene>
    <name evidence="1" type="ORF">SCALOS_LOCUS237</name>
</gene>
<evidence type="ECO:0000313" key="2">
    <source>
        <dbReference type="Proteomes" id="UP000789860"/>
    </source>
</evidence>
<dbReference type="Proteomes" id="UP000789860">
    <property type="component" value="Unassembled WGS sequence"/>
</dbReference>
<dbReference type="EMBL" id="CAJVPM010000099">
    <property type="protein sequence ID" value="CAG8435907.1"/>
    <property type="molecule type" value="Genomic_DNA"/>
</dbReference>
<keyword evidence="2" id="KW-1185">Reference proteome</keyword>
<protein>
    <submittedName>
        <fullName evidence="1">3024_t:CDS:1</fullName>
    </submittedName>
</protein>
<organism evidence="1 2">
    <name type="scientific">Scutellospora calospora</name>
    <dbReference type="NCBI Taxonomy" id="85575"/>
    <lineage>
        <taxon>Eukaryota</taxon>
        <taxon>Fungi</taxon>
        <taxon>Fungi incertae sedis</taxon>
        <taxon>Mucoromycota</taxon>
        <taxon>Glomeromycotina</taxon>
        <taxon>Glomeromycetes</taxon>
        <taxon>Diversisporales</taxon>
        <taxon>Gigasporaceae</taxon>
        <taxon>Scutellospora</taxon>
    </lineage>
</organism>
<name>A0ACA9JUG5_9GLOM</name>
<comment type="caution">
    <text evidence="1">The sequence shown here is derived from an EMBL/GenBank/DDBJ whole genome shotgun (WGS) entry which is preliminary data.</text>
</comment>
<accession>A0ACA9JUG5</accession>
<reference evidence="1" key="1">
    <citation type="submission" date="2021-06" db="EMBL/GenBank/DDBJ databases">
        <authorList>
            <person name="Kallberg Y."/>
            <person name="Tangrot J."/>
            <person name="Rosling A."/>
        </authorList>
    </citation>
    <scope>NUCLEOTIDE SEQUENCE</scope>
    <source>
        <strain evidence="1">AU212A</strain>
    </source>
</reference>
<sequence length="127" mass="13645">MNINQINVVSANDGANNMQSLDAPCAKILENEKPKQEISPSQNCLSVILGPSSHKSAADMSYNNTLEVDDDPGEQKRVKSIGDIPIFRTVIELEKQSFTSDSQVNNDLAKNNSKADKSSVVPGSDPG</sequence>